<reference evidence="3 4" key="1">
    <citation type="submission" date="2020-05" db="EMBL/GenBank/DDBJ databases">
        <title>Vigna angularis (adzuki bean) Var. LongXiaoDou No. 4 denovo assembly.</title>
        <authorList>
            <person name="Xiang H."/>
        </authorList>
    </citation>
    <scope>NUCLEOTIDE SEQUENCE [LARGE SCALE GENOMIC DNA]</scope>
    <source>
        <tissue evidence="3">Leaf</tissue>
    </source>
</reference>
<evidence type="ECO:0000313" key="3">
    <source>
        <dbReference type="EMBL" id="KAG2399305.1"/>
    </source>
</evidence>
<evidence type="ECO:0000256" key="2">
    <source>
        <dbReference type="SAM" id="SignalP"/>
    </source>
</evidence>
<feature type="coiled-coil region" evidence="1">
    <location>
        <begin position="33"/>
        <end position="66"/>
    </location>
</feature>
<comment type="caution">
    <text evidence="3">The sequence shown here is derived from an EMBL/GenBank/DDBJ whole genome shotgun (WGS) entry which is preliminary data.</text>
</comment>
<protein>
    <submittedName>
        <fullName evidence="3">Two-component response regulator</fullName>
    </submittedName>
</protein>
<gene>
    <name evidence="3" type="ORF">HKW66_Vig0082130</name>
</gene>
<proteinExistence type="predicted"/>
<dbReference type="AlphaFoldDB" id="A0A8T0KN00"/>
<dbReference type="EMBL" id="JABFOF010000004">
    <property type="protein sequence ID" value="KAG2399305.1"/>
    <property type="molecule type" value="Genomic_DNA"/>
</dbReference>
<evidence type="ECO:0000313" key="4">
    <source>
        <dbReference type="Proteomes" id="UP000743370"/>
    </source>
</evidence>
<keyword evidence="1" id="KW-0175">Coiled coil</keyword>
<feature type="chain" id="PRO_5035941942" evidence="2">
    <location>
        <begin position="21"/>
        <end position="254"/>
    </location>
</feature>
<keyword evidence="2" id="KW-0732">Signal</keyword>
<name>A0A8T0KN00_PHAAN</name>
<accession>A0A8T0KN00</accession>
<organism evidence="3 4">
    <name type="scientific">Phaseolus angularis</name>
    <name type="common">Azuki bean</name>
    <name type="synonym">Vigna angularis</name>
    <dbReference type="NCBI Taxonomy" id="3914"/>
    <lineage>
        <taxon>Eukaryota</taxon>
        <taxon>Viridiplantae</taxon>
        <taxon>Streptophyta</taxon>
        <taxon>Embryophyta</taxon>
        <taxon>Tracheophyta</taxon>
        <taxon>Spermatophyta</taxon>
        <taxon>Magnoliopsida</taxon>
        <taxon>eudicotyledons</taxon>
        <taxon>Gunneridae</taxon>
        <taxon>Pentapetalae</taxon>
        <taxon>rosids</taxon>
        <taxon>fabids</taxon>
        <taxon>Fabales</taxon>
        <taxon>Fabaceae</taxon>
        <taxon>Papilionoideae</taxon>
        <taxon>50 kb inversion clade</taxon>
        <taxon>NPAAA clade</taxon>
        <taxon>indigoferoid/millettioid clade</taxon>
        <taxon>Phaseoleae</taxon>
        <taxon>Vigna</taxon>
    </lineage>
</organism>
<dbReference type="Proteomes" id="UP000743370">
    <property type="component" value="Unassembled WGS sequence"/>
</dbReference>
<sequence length="254" mass="28745">MSLPISSLVLVVELRVVVSGLRFDLCRFSGNDAEAILQEKEDAEAILQEKEDAEAILQEKEDAEAILQPLLEDGATIFQHLPEDIMILILSQLPILSDISRFECVSRFETADDKRDDAMQDNFIEGRFDLVEYVNCVKVKEDRLLPPALFSGRKWVPGSSTSVLAVDDSHVDRKVIERLLKSLLAKVRTKDGEFWWLCVLFALIVTVVESGSRALQYLGLDGEKSSIGFDVHIWLFEFLKDFFLVVFRSGTYVV</sequence>
<feature type="signal peptide" evidence="2">
    <location>
        <begin position="1"/>
        <end position="20"/>
    </location>
</feature>
<evidence type="ECO:0000256" key="1">
    <source>
        <dbReference type="SAM" id="Coils"/>
    </source>
</evidence>